<dbReference type="PANTHER" id="PTHR30154:SF34">
    <property type="entry name" value="TRANSCRIPTIONAL REGULATOR AZLB"/>
    <property type="match status" value="1"/>
</dbReference>
<proteinExistence type="predicted"/>
<dbReference type="InterPro" id="IPR036390">
    <property type="entry name" value="WH_DNA-bd_sf"/>
</dbReference>
<gene>
    <name evidence="5" type="ORF">CAL29_03800</name>
</gene>
<dbReference type="GO" id="GO:0043565">
    <property type="term" value="F:sequence-specific DNA binding"/>
    <property type="evidence" value="ECO:0007669"/>
    <property type="project" value="InterPro"/>
</dbReference>
<dbReference type="PRINTS" id="PR00033">
    <property type="entry name" value="HTHASNC"/>
</dbReference>
<dbReference type="SUPFAM" id="SSF46785">
    <property type="entry name" value="Winged helix' DNA-binding domain"/>
    <property type="match status" value="1"/>
</dbReference>
<dbReference type="InterPro" id="IPR011008">
    <property type="entry name" value="Dimeric_a/b-barrel"/>
</dbReference>
<dbReference type="PROSITE" id="PS50956">
    <property type="entry name" value="HTH_ASNC_2"/>
    <property type="match status" value="1"/>
</dbReference>
<keyword evidence="2" id="KW-0238">DNA-binding</keyword>
<dbReference type="PANTHER" id="PTHR30154">
    <property type="entry name" value="LEUCINE-RESPONSIVE REGULATORY PROTEIN"/>
    <property type="match status" value="1"/>
</dbReference>
<dbReference type="InterPro" id="IPR036388">
    <property type="entry name" value="WH-like_DNA-bd_sf"/>
</dbReference>
<dbReference type="GO" id="GO:0005829">
    <property type="term" value="C:cytosol"/>
    <property type="evidence" value="ECO:0007669"/>
    <property type="project" value="TreeGrafter"/>
</dbReference>
<dbReference type="InterPro" id="IPR011991">
    <property type="entry name" value="ArsR-like_HTH"/>
</dbReference>
<keyword evidence="3" id="KW-0804">Transcription</keyword>
<evidence type="ECO:0000313" key="5">
    <source>
        <dbReference type="EMBL" id="OZI38590.1"/>
    </source>
</evidence>
<evidence type="ECO:0000256" key="2">
    <source>
        <dbReference type="ARBA" id="ARBA00023125"/>
    </source>
</evidence>
<sequence>MTPLDDVDLKLLELVQQHGRISQSDLGEQVHLSTAAVNRRLKRLQQEGVIRKMGAVLSGPALGHPLTIITEVATESEQVDLYDAMKEAFRNCPQIQQCYYVTGACDFILIFVVKDMTQYTQLTRKLFFQNNNVRSFRTFVAMDCVKATLDVPFRD</sequence>
<dbReference type="CDD" id="cd00090">
    <property type="entry name" value="HTH_ARSR"/>
    <property type="match status" value="1"/>
</dbReference>
<dbReference type="Gene3D" id="1.10.10.10">
    <property type="entry name" value="Winged helix-like DNA-binding domain superfamily/Winged helix DNA-binding domain"/>
    <property type="match status" value="1"/>
</dbReference>
<dbReference type="SUPFAM" id="SSF54909">
    <property type="entry name" value="Dimeric alpha+beta barrel"/>
    <property type="match status" value="1"/>
</dbReference>
<dbReference type="RefSeq" id="WP_094852689.1">
    <property type="nucleotide sequence ID" value="NZ_NEVM01000001.1"/>
</dbReference>
<keyword evidence="1" id="KW-0805">Transcription regulation</keyword>
<evidence type="ECO:0000259" key="4">
    <source>
        <dbReference type="PROSITE" id="PS50956"/>
    </source>
</evidence>
<dbReference type="Gene3D" id="3.30.70.920">
    <property type="match status" value="1"/>
</dbReference>
<evidence type="ECO:0000313" key="6">
    <source>
        <dbReference type="Proteomes" id="UP000216020"/>
    </source>
</evidence>
<dbReference type="Proteomes" id="UP000216020">
    <property type="component" value="Unassembled WGS sequence"/>
</dbReference>
<accession>A0A261SP32</accession>
<dbReference type="InterPro" id="IPR019888">
    <property type="entry name" value="Tscrpt_reg_AsnC-like"/>
</dbReference>
<feature type="domain" description="HTH asnC-type" evidence="4">
    <location>
        <begin position="4"/>
        <end position="65"/>
    </location>
</feature>
<organism evidence="5 6">
    <name type="scientific">Bordetella genomosp. 10</name>
    <dbReference type="NCBI Taxonomy" id="1416804"/>
    <lineage>
        <taxon>Bacteria</taxon>
        <taxon>Pseudomonadati</taxon>
        <taxon>Pseudomonadota</taxon>
        <taxon>Betaproteobacteria</taxon>
        <taxon>Burkholderiales</taxon>
        <taxon>Alcaligenaceae</taxon>
        <taxon>Bordetella</taxon>
    </lineage>
</organism>
<dbReference type="AlphaFoldDB" id="A0A261SP32"/>
<dbReference type="SMART" id="SM00344">
    <property type="entry name" value="HTH_ASNC"/>
    <property type="match status" value="1"/>
</dbReference>
<reference evidence="6" key="1">
    <citation type="submission" date="2017-05" db="EMBL/GenBank/DDBJ databases">
        <title>Complete and WGS of Bordetella genogroups.</title>
        <authorList>
            <person name="Spilker T."/>
            <person name="Lipuma J."/>
        </authorList>
    </citation>
    <scope>NUCLEOTIDE SEQUENCE [LARGE SCALE GENOMIC DNA]</scope>
    <source>
        <strain evidence="6">AU16122</strain>
    </source>
</reference>
<keyword evidence="6" id="KW-1185">Reference proteome</keyword>
<protein>
    <submittedName>
        <fullName evidence="5">AsnC family transcriptional regulator</fullName>
    </submittedName>
</protein>
<dbReference type="Pfam" id="PF01037">
    <property type="entry name" value="AsnC_trans_reg"/>
    <property type="match status" value="1"/>
</dbReference>
<dbReference type="GO" id="GO:0006355">
    <property type="term" value="P:regulation of DNA-templated transcription"/>
    <property type="evidence" value="ECO:0007669"/>
    <property type="project" value="UniProtKB-ARBA"/>
</dbReference>
<dbReference type="Pfam" id="PF13412">
    <property type="entry name" value="HTH_24"/>
    <property type="match status" value="1"/>
</dbReference>
<evidence type="ECO:0000256" key="3">
    <source>
        <dbReference type="ARBA" id="ARBA00023163"/>
    </source>
</evidence>
<comment type="caution">
    <text evidence="5">The sequence shown here is derived from an EMBL/GenBank/DDBJ whole genome shotgun (WGS) entry which is preliminary data.</text>
</comment>
<name>A0A261SP32_9BORD</name>
<dbReference type="InterPro" id="IPR000485">
    <property type="entry name" value="AsnC-type_HTH_dom"/>
</dbReference>
<dbReference type="OrthoDB" id="8590699at2"/>
<evidence type="ECO:0000256" key="1">
    <source>
        <dbReference type="ARBA" id="ARBA00023015"/>
    </source>
</evidence>
<dbReference type="InterPro" id="IPR019887">
    <property type="entry name" value="Tscrpt_reg_AsnC/Lrp_C"/>
</dbReference>
<dbReference type="GO" id="GO:0043200">
    <property type="term" value="P:response to amino acid"/>
    <property type="evidence" value="ECO:0007669"/>
    <property type="project" value="TreeGrafter"/>
</dbReference>
<dbReference type="EMBL" id="NEVM01000001">
    <property type="protein sequence ID" value="OZI38590.1"/>
    <property type="molecule type" value="Genomic_DNA"/>
</dbReference>